<evidence type="ECO:0000259" key="2">
    <source>
        <dbReference type="PROSITE" id="PS50006"/>
    </source>
</evidence>
<gene>
    <name evidence="3" type="ORF">B1R32_1204</name>
</gene>
<dbReference type="Proteomes" id="UP000237684">
    <property type="component" value="Unassembled WGS sequence"/>
</dbReference>
<protein>
    <submittedName>
        <fullName evidence="3">Inner membrane component of T3SS domain-containing protein</fullName>
    </submittedName>
</protein>
<evidence type="ECO:0000256" key="1">
    <source>
        <dbReference type="SAM" id="Phobius"/>
    </source>
</evidence>
<dbReference type="Gene3D" id="2.60.200.20">
    <property type="match status" value="2"/>
</dbReference>
<dbReference type="SUPFAM" id="SSF49879">
    <property type="entry name" value="SMAD/FHA domain"/>
    <property type="match status" value="2"/>
</dbReference>
<feature type="transmembrane region" description="Helical" evidence="1">
    <location>
        <begin position="187"/>
        <end position="207"/>
    </location>
</feature>
<comment type="caution">
    <text evidence="3">The sequence shown here is derived from an EMBL/GenBank/DDBJ whole genome shotgun (WGS) entry which is preliminary data.</text>
</comment>
<proteinExistence type="predicted"/>
<feature type="transmembrane region" description="Helical" evidence="1">
    <location>
        <begin position="12"/>
        <end position="32"/>
    </location>
</feature>
<dbReference type="InParanoid" id="A0A2S8SPV8"/>
<dbReference type="InterPro" id="IPR032030">
    <property type="entry name" value="YscD_cytoplasmic_dom"/>
</dbReference>
<dbReference type="InterPro" id="IPR050923">
    <property type="entry name" value="Cell_Proc_Reg/RNA_Proc"/>
</dbReference>
<dbReference type="AlphaFoldDB" id="A0A2S8SPV8"/>
<dbReference type="Pfam" id="PF16697">
    <property type="entry name" value="Yop-YscD_cpl"/>
    <property type="match status" value="1"/>
</dbReference>
<accession>A0A2S8SPV8</accession>
<dbReference type="PANTHER" id="PTHR23308">
    <property type="entry name" value="NUCLEAR INHIBITOR OF PROTEIN PHOSPHATASE-1"/>
    <property type="match status" value="1"/>
</dbReference>
<keyword evidence="1" id="KW-1133">Transmembrane helix</keyword>
<feature type="domain" description="FHA" evidence="2">
    <location>
        <begin position="361"/>
        <end position="410"/>
    </location>
</feature>
<reference evidence="3 4" key="1">
    <citation type="journal article" date="2018" name="Syst. Appl. Microbiol.">
        <title>Abditibacterium utsteinense sp. nov., the first cultivated member of candidate phylum FBP, isolated from ice-free Antarctic soil samples.</title>
        <authorList>
            <person name="Tahon G."/>
            <person name="Tytgat B."/>
            <person name="Lebbe L."/>
            <person name="Carlier A."/>
            <person name="Willems A."/>
        </authorList>
    </citation>
    <scope>NUCLEOTIDE SEQUENCE [LARGE SCALE GENOMIC DNA]</scope>
    <source>
        <strain evidence="3 4">LMG 29911</strain>
    </source>
</reference>
<dbReference type="PROSITE" id="PS50006">
    <property type="entry name" value="FHA_DOMAIN"/>
    <property type="match status" value="2"/>
</dbReference>
<dbReference type="Pfam" id="PF00498">
    <property type="entry name" value="FHA"/>
    <property type="match status" value="1"/>
</dbReference>
<dbReference type="RefSeq" id="WP_106381001.1">
    <property type="nucleotide sequence ID" value="NZ_NIGF01000020.1"/>
</dbReference>
<feature type="transmembrane region" description="Helical" evidence="1">
    <location>
        <begin position="160"/>
        <end position="181"/>
    </location>
</feature>
<evidence type="ECO:0000313" key="3">
    <source>
        <dbReference type="EMBL" id="PQV62832.1"/>
    </source>
</evidence>
<dbReference type="OrthoDB" id="72121at2"/>
<dbReference type="EMBL" id="NIGF01000020">
    <property type="protein sequence ID" value="PQV62832.1"/>
    <property type="molecule type" value="Genomic_DNA"/>
</dbReference>
<name>A0A2S8SPV8_9BACT</name>
<dbReference type="InterPro" id="IPR000253">
    <property type="entry name" value="FHA_dom"/>
</dbReference>
<dbReference type="SMART" id="SM00240">
    <property type="entry name" value="FHA"/>
    <property type="match status" value="2"/>
</dbReference>
<dbReference type="CDD" id="cd00060">
    <property type="entry name" value="FHA"/>
    <property type="match status" value="2"/>
</dbReference>
<feature type="domain" description="FHA" evidence="2">
    <location>
        <begin position="236"/>
        <end position="293"/>
    </location>
</feature>
<keyword evidence="4" id="KW-1185">Reference proteome</keyword>
<evidence type="ECO:0000313" key="4">
    <source>
        <dbReference type="Proteomes" id="UP000237684"/>
    </source>
</evidence>
<keyword evidence="1" id="KW-0472">Membrane</keyword>
<sequence>MNSIKRLSSRQWSAAPQTAGVGALGGLAAFWLSEPIGNFAASDANSGVFALLWSSMLWSGAIGAVLGAVLLVHDNTKSLRGAWRRDLPLGLALFFVLGMLGGGIGQIFYYLSQSLVSQRETISLTERIARAIGWSFVGVGVGLGIGMLRRDRVQAGRGALGGWLGGFVGGFLFDALTAISAQGGGAFSRAVGLILMGAAIAFGRLWVQEALKTAWLLGISAGPYEGKEAPLTKNQVSVGRDASCDIALLRDESIAPQHGTLVFENQAWKWRGEGAKIDGVSTKEGALNPNSVIEFGTAKFRFLDRSRQSANSIAGASKTSIPATLISATSTPIATPIRFKLRSRSPGKWPDLEVAAGQSEVTVGRAPSNNFVLSEATVSSHHARLFWSRAGLQLRDENSSNGTRLNGDRIAPGTLVALREADQVEFGKVEYVVSP</sequence>
<feature type="transmembrane region" description="Helical" evidence="1">
    <location>
        <begin position="52"/>
        <end position="72"/>
    </location>
</feature>
<keyword evidence="1" id="KW-0812">Transmembrane</keyword>
<organism evidence="3 4">
    <name type="scientific">Abditibacterium utsteinense</name>
    <dbReference type="NCBI Taxonomy" id="1960156"/>
    <lineage>
        <taxon>Bacteria</taxon>
        <taxon>Pseudomonadati</taxon>
        <taxon>Abditibacteriota</taxon>
        <taxon>Abditibacteriia</taxon>
        <taxon>Abditibacteriales</taxon>
        <taxon>Abditibacteriaceae</taxon>
        <taxon>Abditibacterium</taxon>
    </lineage>
</organism>
<dbReference type="InterPro" id="IPR008984">
    <property type="entry name" value="SMAD_FHA_dom_sf"/>
</dbReference>
<feature type="transmembrane region" description="Helical" evidence="1">
    <location>
        <begin position="131"/>
        <end position="148"/>
    </location>
</feature>
<feature type="transmembrane region" description="Helical" evidence="1">
    <location>
        <begin position="92"/>
        <end position="111"/>
    </location>
</feature>